<dbReference type="EMBL" id="JBJXBP010000002">
    <property type="protein sequence ID" value="KAL3845743.1"/>
    <property type="molecule type" value="Genomic_DNA"/>
</dbReference>
<accession>A0ABD3UBA9</accession>
<reference evidence="1 2" key="1">
    <citation type="submission" date="2024-12" db="EMBL/GenBank/DDBJ databases">
        <title>The unique morphological basis and parallel evolutionary history of personate flowers in Penstemon.</title>
        <authorList>
            <person name="Depatie T.H."/>
            <person name="Wessinger C.A."/>
        </authorList>
    </citation>
    <scope>NUCLEOTIDE SEQUENCE [LARGE SCALE GENOMIC DNA]</scope>
    <source>
        <strain evidence="1">WTNN_2</strain>
        <tissue evidence="1">Leaf</tissue>
    </source>
</reference>
<keyword evidence="2" id="KW-1185">Reference proteome</keyword>
<dbReference type="AlphaFoldDB" id="A0ABD3UBA9"/>
<comment type="caution">
    <text evidence="1">The sequence shown here is derived from an EMBL/GenBank/DDBJ whole genome shotgun (WGS) entry which is preliminary data.</text>
</comment>
<evidence type="ECO:0000313" key="1">
    <source>
        <dbReference type="EMBL" id="KAL3845743.1"/>
    </source>
</evidence>
<protein>
    <submittedName>
        <fullName evidence="1">Uncharacterized protein</fullName>
    </submittedName>
</protein>
<gene>
    <name evidence="1" type="ORF">ACJIZ3_003146</name>
</gene>
<evidence type="ECO:0000313" key="2">
    <source>
        <dbReference type="Proteomes" id="UP001634393"/>
    </source>
</evidence>
<proteinExistence type="predicted"/>
<organism evidence="1 2">
    <name type="scientific">Penstemon smallii</name>
    <dbReference type="NCBI Taxonomy" id="265156"/>
    <lineage>
        <taxon>Eukaryota</taxon>
        <taxon>Viridiplantae</taxon>
        <taxon>Streptophyta</taxon>
        <taxon>Embryophyta</taxon>
        <taxon>Tracheophyta</taxon>
        <taxon>Spermatophyta</taxon>
        <taxon>Magnoliopsida</taxon>
        <taxon>eudicotyledons</taxon>
        <taxon>Gunneridae</taxon>
        <taxon>Pentapetalae</taxon>
        <taxon>asterids</taxon>
        <taxon>lamiids</taxon>
        <taxon>Lamiales</taxon>
        <taxon>Plantaginaceae</taxon>
        <taxon>Cheloneae</taxon>
        <taxon>Penstemon</taxon>
    </lineage>
</organism>
<dbReference type="Proteomes" id="UP001634393">
    <property type="component" value="Unassembled WGS sequence"/>
</dbReference>
<sequence>MSKNSSIVYHNKRKTKRADINLKSQVNTRSISYTVFCYLQK</sequence>
<name>A0ABD3UBA9_9LAMI</name>